<proteinExistence type="predicted"/>
<reference evidence="1" key="1">
    <citation type="journal article" date="2022" name="Data Brief">
        <title>Draft genome sequence data of Gordonia hongkongensis strain EUFUS-Z928 isolated from the octocoral Eunicea fusca.</title>
        <authorList>
            <person name="Sanchez-Suarez J."/>
            <person name="Diaz L."/>
            <person name="Melo-Bolivar J."/>
            <person name="Villamil L."/>
        </authorList>
    </citation>
    <scope>NUCLEOTIDE SEQUENCE</scope>
    <source>
        <strain evidence="1">EUFUS-Z928</strain>
    </source>
</reference>
<reference evidence="2" key="3">
    <citation type="submission" date="2023-04" db="EMBL/GenBank/DDBJ databases">
        <title>Complete genome sequence of a phthalic acid esters degrading bacterial strain.</title>
        <authorList>
            <person name="Weng L."/>
            <person name="Jia Y."/>
            <person name="Ren L."/>
        </authorList>
    </citation>
    <scope>NUCLEOTIDE SEQUENCE</scope>
    <source>
        <strain evidence="2">RL-LY01</strain>
    </source>
</reference>
<dbReference type="Proteomes" id="UP001213504">
    <property type="component" value="Chromosome"/>
</dbReference>
<dbReference type="Proteomes" id="UP001152308">
    <property type="component" value="Unassembled WGS sequence"/>
</dbReference>
<protein>
    <submittedName>
        <fullName evidence="2">DUF1877 family protein</fullName>
    </submittedName>
    <submittedName>
        <fullName evidence="1">YfbM family protein</fullName>
    </submittedName>
</protein>
<dbReference type="InterPro" id="IPR015068">
    <property type="entry name" value="DUF1877"/>
</dbReference>
<evidence type="ECO:0000313" key="1">
    <source>
        <dbReference type="EMBL" id="MDF6102612.1"/>
    </source>
</evidence>
<dbReference type="RefSeq" id="WP_165630734.1">
    <property type="nucleotide sequence ID" value="NZ_CP121270.1"/>
</dbReference>
<organism evidence="2 4">
    <name type="scientific">Gordonia hongkongensis</name>
    <dbReference type="NCBI Taxonomy" id="1701090"/>
    <lineage>
        <taxon>Bacteria</taxon>
        <taxon>Bacillati</taxon>
        <taxon>Actinomycetota</taxon>
        <taxon>Actinomycetes</taxon>
        <taxon>Mycobacteriales</taxon>
        <taxon>Gordoniaceae</taxon>
        <taxon>Gordonia</taxon>
    </lineage>
</organism>
<dbReference type="SUPFAM" id="SSF111069">
    <property type="entry name" value="Hypothetical protein yfbM"/>
    <property type="match status" value="1"/>
</dbReference>
<evidence type="ECO:0000313" key="3">
    <source>
        <dbReference type="Proteomes" id="UP001152308"/>
    </source>
</evidence>
<evidence type="ECO:0000313" key="2">
    <source>
        <dbReference type="EMBL" id="WFP25311.1"/>
    </source>
</evidence>
<accession>A0AAX3T7Y3</accession>
<dbReference type="Gene3D" id="3.40.1760.10">
    <property type="entry name" value="YfbM-like super family"/>
    <property type="match status" value="1"/>
</dbReference>
<keyword evidence="3" id="KW-1185">Reference proteome</keyword>
<dbReference type="InterPro" id="IPR035944">
    <property type="entry name" value="YfbM-like_sf"/>
</dbReference>
<evidence type="ECO:0000313" key="4">
    <source>
        <dbReference type="Proteomes" id="UP001213504"/>
    </source>
</evidence>
<sequence length="161" mass="18108">MGLIRSYTRLSDDELREINMMGSARDTADFVSSLRQADPTISTDIDKAYQALELMFDRSAMPVNPVRGQGMVPGNIDFGEGIPNYMSPEYVVATRDILAHITFDTLLDDTTATELARQEVWPMMRHWDDGAVEYLREKYAIMAGFVSLAADLDNHLVLELV</sequence>
<name>A0AAX3T7Y3_9ACTN</name>
<dbReference type="AlphaFoldDB" id="A0AAX3T7Y3"/>
<dbReference type="Pfam" id="PF08974">
    <property type="entry name" value="DUF1877"/>
    <property type="match status" value="1"/>
</dbReference>
<reference evidence="1" key="2">
    <citation type="submission" date="2022-01" db="EMBL/GenBank/DDBJ databases">
        <authorList>
            <person name="Sanchez-Suarez J."/>
            <person name="Villamil L."/>
            <person name="Diaz L.E."/>
        </authorList>
    </citation>
    <scope>NUCLEOTIDE SEQUENCE</scope>
    <source>
        <strain evidence="1">EUFUS-Z928</strain>
    </source>
</reference>
<dbReference type="EMBL" id="JAKJLQ010000012">
    <property type="protein sequence ID" value="MDF6102612.1"/>
    <property type="molecule type" value="Genomic_DNA"/>
</dbReference>
<gene>
    <name evidence="1" type="ORF">L2299_16295</name>
    <name evidence="2" type="ORF">P9A14_01910</name>
</gene>
<dbReference type="EMBL" id="CP121270">
    <property type="protein sequence ID" value="WFP25311.1"/>
    <property type="molecule type" value="Genomic_DNA"/>
</dbReference>